<evidence type="ECO:0000259" key="3">
    <source>
        <dbReference type="PROSITE" id="PS01124"/>
    </source>
</evidence>
<dbReference type="Gene3D" id="3.40.50.880">
    <property type="match status" value="1"/>
</dbReference>
<proteinExistence type="predicted"/>
<dbReference type="SMART" id="SM00342">
    <property type="entry name" value="HTH_ARAC"/>
    <property type="match status" value="1"/>
</dbReference>
<dbReference type="InterPro" id="IPR052158">
    <property type="entry name" value="INH-QAR"/>
</dbReference>
<dbReference type="PANTHER" id="PTHR43130:SF3">
    <property type="entry name" value="HTH-TYPE TRANSCRIPTIONAL REGULATOR RV1931C"/>
    <property type="match status" value="1"/>
</dbReference>
<keyword evidence="1" id="KW-0805">Transcription regulation</keyword>
<comment type="caution">
    <text evidence="4">The sequence shown here is derived from an EMBL/GenBank/DDBJ whole genome shotgun (WGS) entry which is preliminary data.</text>
</comment>
<dbReference type="InterPro" id="IPR029062">
    <property type="entry name" value="Class_I_gatase-like"/>
</dbReference>
<dbReference type="CDD" id="cd03137">
    <property type="entry name" value="GATase1_AraC_1"/>
    <property type="match status" value="1"/>
</dbReference>
<feature type="domain" description="HTH araC/xylS-type" evidence="3">
    <location>
        <begin position="222"/>
        <end position="320"/>
    </location>
</feature>
<dbReference type="PANTHER" id="PTHR43130">
    <property type="entry name" value="ARAC-FAMILY TRANSCRIPTIONAL REGULATOR"/>
    <property type="match status" value="1"/>
</dbReference>
<dbReference type="SUPFAM" id="SSF52317">
    <property type="entry name" value="Class I glutamine amidotransferase-like"/>
    <property type="match status" value="1"/>
</dbReference>
<dbReference type="Pfam" id="PF01965">
    <property type="entry name" value="DJ-1_PfpI"/>
    <property type="match status" value="1"/>
</dbReference>
<dbReference type="EMBL" id="JBIPKE010000017">
    <property type="protein sequence ID" value="MFH6984437.1"/>
    <property type="molecule type" value="Genomic_DNA"/>
</dbReference>
<name>A0ABW7N9Y0_9BACT</name>
<dbReference type="InterPro" id="IPR009057">
    <property type="entry name" value="Homeodomain-like_sf"/>
</dbReference>
<accession>A0ABW7N9Y0</accession>
<evidence type="ECO:0000256" key="2">
    <source>
        <dbReference type="ARBA" id="ARBA00023163"/>
    </source>
</evidence>
<evidence type="ECO:0000313" key="4">
    <source>
        <dbReference type="EMBL" id="MFH6984437.1"/>
    </source>
</evidence>
<keyword evidence="5" id="KW-1185">Reference proteome</keyword>
<evidence type="ECO:0000313" key="5">
    <source>
        <dbReference type="Proteomes" id="UP001610063"/>
    </source>
</evidence>
<protein>
    <submittedName>
        <fullName evidence="4">GlxA family transcriptional regulator</fullName>
    </submittedName>
</protein>
<organism evidence="4 5">
    <name type="scientific">Marinoscillum luteum</name>
    <dbReference type="NCBI Taxonomy" id="861051"/>
    <lineage>
        <taxon>Bacteria</taxon>
        <taxon>Pseudomonadati</taxon>
        <taxon>Bacteroidota</taxon>
        <taxon>Cytophagia</taxon>
        <taxon>Cytophagales</taxon>
        <taxon>Reichenbachiellaceae</taxon>
        <taxon>Marinoscillum</taxon>
    </lineage>
</organism>
<dbReference type="InterPro" id="IPR018060">
    <property type="entry name" value="HTH_AraC"/>
</dbReference>
<sequence>MSKKKIVFLILPKVHLQDLAGPAQVFYEADQLHKNTFELRYAGLKTDTISEQGLQLGGLEDFTHLELTREDYIFLPGIDFASYKEQPVSEAETRLFTWLKDRHHEGVSIASVCSGALVLAKAGLLDHIRCTTHWKCIDYIQQAYPKTRVQANKIFEEDRRIYTSAGMTSGIDMALSIIEAICGPLTAAHVAREMVVYVRRSGTESQKSYYLDYRTHFNPTIHQVQNYLINHINENPTLSELAEEFCVSERNLTRLFKKHAGLTIQDYKDVMRLELAAHLLHNPNYTQKYIAGECGFHDERQFRRLWKRKYHYPPSRHPEKVAH</sequence>
<dbReference type="Gene3D" id="1.10.10.60">
    <property type="entry name" value="Homeodomain-like"/>
    <property type="match status" value="2"/>
</dbReference>
<evidence type="ECO:0000256" key="1">
    <source>
        <dbReference type="ARBA" id="ARBA00023015"/>
    </source>
</evidence>
<dbReference type="InterPro" id="IPR002818">
    <property type="entry name" value="DJ-1/PfpI"/>
</dbReference>
<keyword evidence="2" id="KW-0804">Transcription</keyword>
<reference evidence="4 5" key="1">
    <citation type="journal article" date="2013" name="Int. J. Syst. Evol. Microbiol.">
        <title>Marinoscillum luteum sp. nov., isolated from marine sediment.</title>
        <authorList>
            <person name="Cha I.T."/>
            <person name="Park S.J."/>
            <person name="Kim S.J."/>
            <person name="Kim J.G."/>
            <person name="Jung M.Y."/>
            <person name="Shin K.S."/>
            <person name="Kwon K.K."/>
            <person name="Yang S.H."/>
            <person name="Seo Y.S."/>
            <person name="Rhee S.K."/>
        </authorList>
    </citation>
    <scope>NUCLEOTIDE SEQUENCE [LARGE SCALE GENOMIC DNA]</scope>
    <source>
        <strain evidence="4 5">KCTC 23939</strain>
    </source>
</reference>
<gene>
    <name evidence="4" type="ORF">ACHKAR_13370</name>
</gene>
<dbReference type="Pfam" id="PF12833">
    <property type="entry name" value="HTH_18"/>
    <property type="match status" value="1"/>
</dbReference>
<dbReference type="Proteomes" id="UP001610063">
    <property type="component" value="Unassembled WGS sequence"/>
</dbReference>
<dbReference type="RefSeq" id="WP_395417778.1">
    <property type="nucleotide sequence ID" value="NZ_JBIPKE010000017.1"/>
</dbReference>
<dbReference type="SUPFAM" id="SSF46689">
    <property type="entry name" value="Homeodomain-like"/>
    <property type="match status" value="2"/>
</dbReference>
<dbReference type="PROSITE" id="PS01124">
    <property type="entry name" value="HTH_ARAC_FAMILY_2"/>
    <property type="match status" value="1"/>
</dbReference>